<sequence length="81" mass="9184">MHNKVVGVKPQSITRKKDTRNAVSLDSENNNVQVRDIVNVIEGPHSAILVLLRMLQKARLELSYIRAAKLYLWTEAACLLE</sequence>
<dbReference type="GO" id="GO:0003746">
    <property type="term" value="F:translation elongation factor activity"/>
    <property type="evidence" value="ECO:0007669"/>
    <property type="project" value="UniProtKB-KW"/>
</dbReference>
<proteinExistence type="predicted"/>
<feature type="non-terminal residue" evidence="1">
    <location>
        <position position="81"/>
    </location>
</feature>
<dbReference type="EMBL" id="BMAT01007226">
    <property type="protein sequence ID" value="GFR60169.1"/>
    <property type="molecule type" value="Genomic_DNA"/>
</dbReference>
<keyword evidence="2" id="KW-1185">Reference proteome</keyword>
<evidence type="ECO:0000313" key="1">
    <source>
        <dbReference type="EMBL" id="GFR60169.1"/>
    </source>
</evidence>
<accession>A0AAV4EH72</accession>
<organism evidence="1 2">
    <name type="scientific">Elysia marginata</name>
    <dbReference type="NCBI Taxonomy" id="1093978"/>
    <lineage>
        <taxon>Eukaryota</taxon>
        <taxon>Metazoa</taxon>
        <taxon>Spiralia</taxon>
        <taxon>Lophotrochozoa</taxon>
        <taxon>Mollusca</taxon>
        <taxon>Gastropoda</taxon>
        <taxon>Heterobranchia</taxon>
        <taxon>Euthyneura</taxon>
        <taxon>Panpulmonata</taxon>
        <taxon>Sacoglossa</taxon>
        <taxon>Placobranchoidea</taxon>
        <taxon>Plakobranchidae</taxon>
        <taxon>Elysia</taxon>
    </lineage>
</organism>
<gene>
    <name evidence="1" type="ORF">ElyMa_003524200</name>
</gene>
<keyword evidence="1" id="KW-0648">Protein biosynthesis</keyword>
<reference evidence="1 2" key="1">
    <citation type="journal article" date="2021" name="Elife">
        <title>Chloroplast acquisition without the gene transfer in kleptoplastic sea slugs, Plakobranchus ocellatus.</title>
        <authorList>
            <person name="Maeda T."/>
            <person name="Takahashi S."/>
            <person name="Yoshida T."/>
            <person name="Shimamura S."/>
            <person name="Takaki Y."/>
            <person name="Nagai Y."/>
            <person name="Toyoda A."/>
            <person name="Suzuki Y."/>
            <person name="Arimoto A."/>
            <person name="Ishii H."/>
            <person name="Satoh N."/>
            <person name="Nishiyama T."/>
            <person name="Hasebe M."/>
            <person name="Maruyama T."/>
            <person name="Minagawa J."/>
            <person name="Obokata J."/>
            <person name="Shigenobu S."/>
        </authorList>
    </citation>
    <scope>NUCLEOTIDE SEQUENCE [LARGE SCALE GENOMIC DNA]</scope>
</reference>
<name>A0AAV4EH72_9GAST</name>
<evidence type="ECO:0000313" key="2">
    <source>
        <dbReference type="Proteomes" id="UP000762676"/>
    </source>
</evidence>
<protein>
    <submittedName>
        <fullName evidence="1">Transcription elongation factor SPT5</fullName>
    </submittedName>
</protein>
<dbReference type="Proteomes" id="UP000762676">
    <property type="component" value="Unassembled WGS sequence"/>
</dbReference>
<comment type="caution">
    <text evidence="1">The sequence shown here is derived from an EMBL/GenBank/DDBJ whole genome shotgun (WGS) entry which is preliminary data.</text>
</comment>
<dbReference type="AlphaFoldDB" id="A0AAV4EH72"/>
<keyword evidence="1" id="KW-0251">Elongation factor</keyword>